<evidence type="ECO:0000313" key="2">
    <source>
        <dbReference type="Proteomes" id="UP001372526"/>
    </source>
</evidence>
<proteinExistence type="predicted"/>
<sequence>MSKWLKELKSLHADLLAQFIRSENEDEEYKAELKLRYDEKEFTKRWATRKTETSCWKKNVGRYKENLELRLNETKELNSKFKQPQPMKKSDASLERVKLKKAVAEIADIMRHKQSFDEFEKNRQKVLSIIERAVDKSIREMFENQDLKEKRNAAKGHNQLLNRYLSITVFL</sequence>
<dbReference type="EMBL" id="JBAWSX010000002">
    <property type="protein sequence ID" value="MEI4800547.1"/>
    <property type="molecule type" value="Genomic_DNA"/>
</dbReference>
<name>A0ABU8FCX9_9BACI</name>
<accession>A0ABU8FCX9</accession>
<organism evidence="1 2">
    <name type="scientific">Bacillus bruguierae</name>
    <dbReference type="NCBI Taxonomy" id="3127667"/>
    <lineage>
        <taxon>Bacteria</taxon>
        <taxon>Bacillati</taxon>
        <taxon>Bacillota</taxon>
        <taxon>Bacilli</taxon>
        <taxon>Bacillales</taxon>
        <taxon>Bacillaceae</taxon>
        <taxon>Bacillus</taxon>
    </lineage>
</organism>
<keyword evidence="2" id="KW-1185">Reference proteome</keyword>
<dbReference type="Proteomes" id="UP001372526">
    <property type="component" value="Unassembled WGS sequence"/>
</dbReference>
<protein>
    <submittedName>
        <fullName evidence="1">Uncharacterized protein</fullName>
    </submittedName>
</protein>
<evidence type="ECO:0000313" key="1">
    <source>
        <dbReference type="EMBL" id="MEI4800547.1"/>
    </source>
</evidence>
<reference evidence="1 2" key="1">
    <citation type="submission" date="2024-01" db="EMBL/GenBank/DDBJ databases">
        <title>Seven novel Bacillus-like species.</title>
        <authorList>
            <person name="Liu G."/>
        </authorList>
    </citation>
    <scope>NUCLEOTIDE SEQUENCE [LARGE SCALE GENOMIC DNA]</scope>
    <source>
        <strain evidence="1 2">FJAT-51639</strain>
    </source>
</reference>
<dbReference type="RefSeq" id="WP_336471459.1">
    <property type="nucleotide sequence ID" value="NZ_JBAWSX010000002.1"/>
</dbReference>
<comment type="caution">
    <text evidence="1">The sequence shown here is derived from an EMBL/GenBank/DDBJ whole genome shotgun (WGS) entry which is preliminary data.</text>
</comment>
<gene>
    <name evidence="1" type="ORF">WAZ07_04245</name>
</gene>